<feature type="chain" id="PRO_5045826026" description="Lipoprotein" evidence="1">
    <location>
        <begin position="21"/>
        <end position="214"/>
    </location>
</feature>
<evidence type="ECO:0008006" key="4">
    <source>
        <dbReference type="Google" id="ProtNLM"/>
    </source>
</evidence>
<reference evidence="3" key="1">
    <citation type="journal article" date="2022" name="Int. J. Syst. Evol. Microbiol.">
        <title>Anaeromyxobacter oryzae sp. nov., Anaeromyxobacter diazotrophicus sp. nov. and Anaeromyxobacter paludicola sp. nov., isolated from paddy soils.</title>
        <authorList>
            <person name="Itoh H."/>
            <person name="Xu Z."/>
            <person name="Mise K."/>
            <person name="Masuda Y."/>
            <person name="Ushijima N."/>
            <person name="Hayakawa C."/>
            <person name="Shiratori Y."/>
            <person name="Senoo K."/>
        </authorList>
    </citation>
    <scope>NUCLEOTIDE SEQUENCE [LARGE SCALE GENOMIC DNA]</scope>
    <source>
        <strain evidence="3">Red232</strain>
    </source>
</reference>
<dbReference type="SUPFAM" id="SSF48695">
    <property type="entry name" value="Multiheme cytochromes"/>
    <property type="match status" value="1"/>
</dbReference>
<evidence type="ECO:0000313" key="3">
    <source>
        <dbReference type="Proteomes" id="UP001162891"/>
    </source>
</evidence>
<dbReference type="InterPro" id="IPR036280">
    <property type="entry name" value="Multihaem_cyt_sf"/>
</dbReference>
<accession>A0ABM7X3B5</accession>
<protein>
    <recommendedName>
        <fullName evidence="4">Lipoprotein</fullName>
    </recommendedName>
</protein>
<dbReference type="RefSeq" id="WP_248355722.1">
    <property type="nucleotide sequence ID" value="NZ_AP025591.1"/>
</dbReference>
<evidence type="ECO:0000256" key="1">
    <source>
        <dbReference type="SAM" id="SignalP"/>
    </source>
</evidence>
<keyword evidence="1" id="KW-0732">Signal</keyword>
<organism evidence="2 3">
    <name type="scientific">Anaeromyxobacter oryzae</name>
    <dbReference type="NCBI Taxonomy" id="2918170"/>
    <lineage>
        <taxon>Bacteria</taxon>
        <taxon>Pseudomonadati</taxon>
        <taxon>Myxococcota</taxon>
        <taxon>Myxococcia</taxon>
        <taxon>Myxococcales</taxon>
        <taxon>Cystobacterineae</taxon>
        <taxon>Anaeromyxobacteraceae</taxon>
        <taxon>Anaeromyxobacter</taxon>
    </lineage>
</organism>
<dbReference type="Proteomes" id="UP001162891">
    <property type="component" value="Chromosome"/>
</dbReference>
<name>A0ABM7X3B5_9BACT</name>
<gene>
    <name evidence="2" type="ORF">AMOR_52700</name>
</gene>
<proteinExistence type="predicted"/>
<sequence>MIHRKSWGALALLAITAACSKTGVSGDGARKGVSEGTFRVLVQNGQTSAALQIQGGRVYTDDGQLDCGVDDAGNRLGLCAAEFPSPATVVLHAAPSGADSSLSPARPFTFLGWAGDCSGEGDCTLSGRADRYVVATFGAVRSGHPNFTDPAVHGPAWTAYAERAPGALDCRSCHGAHLQGQGIAGACTSCHPWPLASSGALSWDQGRWDELSWR</sequence>
<keyword evidence="3" id="KW-1185">Reference proteome</keyword>
<evidence type="ECO:0000313" key="2">
    <source>
        <dbReference type="EMBL" id="BDG06274.1"/>
    </source>
</evidence>
<dbReference type="PROSITE" id="PS51257">
    <property type="entry name" value="PROKAR_LIPOPROTEIN"/>
    <property type="match status" value="1"/>
</dbReference>
<feature type="signal peptide" evidence="1">
    <location>
        <begin position="1"/>
        <end position="20"/>
    </location>
</feature>
<dbReference type="EMBL" id="AP025591">
    <property type="protein sequence ID" value="BDG06274.1"/>
    <property type="molecule type" value="Genomic_DNA"/>
</dbReference>